<dbReference type="PATRIC" id="fig|1051006.4.peg.330"/>
<protein>
    <submittedName>
        <fullName evidence="2">Conserved domain protein</fullName>
    </submittedName>
</protein>
<reference evidence="2 3" key="1">
    <citation type="submission" date="2011-07" db="EMBL/GenBank/DDBJ databases">
        <title>Genome Sequence of Propionibacterium acnes SK182B-JCVI.</title>
        <authorList>
            <person name="Durkin A.S."/>
            <person name="Madupu R."/>
            <person name="Hostetler J."/>
            <person name="Radune D."/>
            <person name="Torralba M."/>
            <person name="Methe B."/>
            <person name="Sutton G."/>
            <person name="Strausberg R.L."/>
            <person name="Nelson K.E."/>
        </authorList>
    </citation>
    <scope>NUCLEOTIDE SEQUENCE [LARGE SCALE GENOMIC DNA]</scope>
    <source>
        <strain evidence="2 3">SK182B-JCVI</strain>
    </source>
</reference>
<evidence type="ECO:0000256" key="1">
    <source>
        <dbReference type="SAM" id="MobiDB-lite"/>
    </source>
</evidence>
<evidence type="ECO:0000313" key="3">
    <source>
        <dbReference type="Proteomes" id="UP000007832"/>
    </source>
</evidence>
<gene>
    <name evidence="2" type="ORF">HMPREF1162_0206</name>
</gene>
<comment type="caution">
    <text evidence="2">The sequence shown here is derived from an EMBL/GenBank/DDBJ whole genome shotgun (WGS) entry which is preliminary data.</text>
</comment>
<proteinExistence type="predicted"/>
<organism evidence="2 3">
    <name type="scientific">[Propionibacterium] namnetense SK182B-JCVI</name>
    <dbReference type="NCBI Taxonomy" id="1051006"/>
    <lineage>
        <taxon>Bacteria</taxon>
        <taxon>Bacillati</taxon>
        <taxon>Actinomycetota</taxon>
        <taxon>Actinomycetes</taxon>
        <taxon>Propionibacteriales</taxon>
        <taxon>Propionibacteriaceae</taxon>
        <taxon>Cutibacterium</taxon>
    </lineage>
</organism>
<feature type="region of interest" description="Disordered" evidence="1">
    <location>
        <begin position="1"/>
        <end position="20"/>
    </location>
</feature>
<evidence type="ECO:0000313" key="2">
    <source>
        <dbReference type="EMBL" id="EGR97416.1"/>
    </source>
</evidence>
<sequence>MHDLDPSQLQVSFDPATDSDQHSLREFIDLVADAGYVVDSD</sequence>
<dbReference type="EMBL" id="AFUN01000007">
    <property type="protein sequence ID" value="EGR97416.1"/>
    <property type="molecule type" value="Genomic_DNA"/>
</dbReference>
<dbReference type="AlphaFoldDB" id="F9NT38"/>
<accession>F9NT38</accession>
<name>F9NT38_9ACTN</name>
<dbReference type="Proteomes" id="UP000007832">
    <property type="component" value="Unassembled WGS sequence"/>
</dbReference>